<dbReference type="RefSeq" id="WP_166053493.1">
    <property type="nucleotide sequence ID" value="NZ_JAAMPJ010000013.1"/>
</dbReference>
<dbReference type="EMBL" id="JAAMPJ010000013">
    <property type="protein sequence ID" value="NGY64697.1"/>
    <property type="molecule type" value="Genomic_DNA"/>
</dbReference>
<gene>
    <name evidence="1" type="ORF">G7043_37875</name>
</gene>
<evidence type="ECO:0000313" key="2">
    <source>
        <dbReference type="Proteomes" id="UP000481360"/>
    </source>
</evidence>
<dbReference type="AlphaFoldDB" id="A0A7C9W4Q9"/>
<name>A0A7C9W4Q9_9PSEU</name>
<protein>
    <submittedName>
        <fullName evidence="1">Uncharacterized protein</fullName>
    </submittedName>
</protein>
<sequence length="109" mass="11975">MTFLLDVLARNALRPHEVVVVDWHVTGLCCADSGEFSVRAMPRGRLHRGLRAVDATPHGAVYAHPTAWAHLAARDVTVSCRRIGPVRWFTTDLPPDAGLRACMGRLPPN</sequence>
<dbReference type="Proteomes" id="UP000481360">
    <property type="component" value="Unassembled WGS sequence"/>
</dbReference>
<keyword evidence="2" id="KW-1185">Reference proteome</keyword>
<comment type="caution">
    <text evidence="1">The sequence shown here is derived from an EMBL/GenBank/DDBJ whole genome shotgun (WGS) entry which is preliminary data.</text>
</comment>
<proteinExistence type="predicted"/>
<evidence type="ECO:0000313" key="1">
    <source>
        <dbReference type="EMBL" id="NGY64697.1"/>
    </source>
</evidence>
<reference evidence="1 2" key="1">
    <citation type="submission" date="2020-03" db="EMBL/GenBank/DDBJ databases">
        <title>Isolation and identification of active actinomycetes.</title>
        <authorList>
            <person name="Sun X."/>
        </authorList>
    </citation>
    <scope>NUCLEOTIDE SEQUENCE [LARGE SCALE GENOMIC DNA]</scope>
    <source>
        <strain evidence="1 2">NEAU-D13</strain>
    </source>
</reference>
<organism evidence="1 2">
    <name type="scientific">Lentzea alba</name>
    <dbReference type="NCBI Taxonomy" id="2714351"/>
    <lineage>
        <taxon>Bacteria</taxon>
        <taxon>Bacillati</taxon>
        <taxon>Actinomycetota</taxon>
        <taxon>Actinomycetes</taxon>
        <taxon>Pseudonocardiales</taxon>
        <taxon>Pseudonocardiaceae</taxon>
        <taxon>Lentzea</taxon>
    </lineage>
</organism>
<accession>A0A7C9W4Q9</accession>